<comment type="caution">
    <text evidence="1">The sequence shown here is derived from an EMBL/GenBank/DDBJ whole genome shotgun (WGS) entry which is preliminary data.</text>
</comment>
<proteinExistence type="predicted"/>
<dbReference type="EMBL" id="CAXLJM020000007">
    <property type="protein sequence ID" value="CAL8075155.1"/>
    <property type="molecule type" value="Genomic_DNA"/>
</dbReference>
<organism evidence="1 2">
    <name type="scientific">Orchesella dallaii</name>
    <dbReference type="NCBI Taxonomy" id="48710"/>
    <lineage>
        <taxon>Eukaryota</taxon>
        <taxon>Metazoa</taxon>
        <taxon>Ecdysozoa</taxon>
        <taxon>Arthropoda</taxon>
        <taxon>Hexapoda</taxon>
        <taxon>Collembola</taxon>
        <taxon>Entomobryomorpha</taxon>
        <taxon>Entomobryoidea</taxon>
        <taxon>Orchesellidae</taxon>
        <taxon>Orchesellinae</taxon>
        <taxon>Orchesella</taxon>
    </lineage>
</organism>
<dbReference type="Proteomes" id="UP001642540">
    <property type="component" value="Unassembled WGS sequence"/>
</dbReference>
<reference evidence="1 2" key="1">
    <citation type="submission" date="2024-08" db="EMBL/GenBank/DDBJ databases">
        <authorList>
            <person name="Cucini C."/>
            <person name="Frati F."/>
        </authorList>
    </citation>
    <scope>NUCLEOTIDE SEQUENCE [LARGE SCALE GENOMIC DNA]</scope>
</reference>
<name>A0ABP1PS02_9HEXA</name>
<sequence length="411" mass="48345">MDGMYVLITDFNEGLSRSTMQILVEKKAIPFVLIKDFENGLDIFDEFPTAVPIVLNPHQSIESTLDHISSIPNMDCIINFDGDNFENLYRQFYENLKSFSIRKDAFEITKSMDTILDANIDGYPLMINIVPLSHSTKIHGSLLDNNEIIPSYNSAHNLKFVFEKLFSRKFPLTLNQPTIGIQKRKDLINNQRQPVYTYRSLNPLTILCRKVFTRFNPCCSAPISNYYYVRSSMAIKTPEDIKLTIRSQEAQEIRTSLRTIHKSALANWTKICETNFKFTPDLEQQLRRMCQEIERKGEEGRRTLLDKIRKDIDRTKQWDHVLGAKTVNRLKTIREKETEKKVQQFCNRKIIEARRKIDEEIKQSKARTKCRFYIEILDEQVMELMRIKEKYRKRLELLMLPYTGEFNVLNS</sequence>
<protein>
    <submittedName>
        <fullName evidence="1">Uncharacterized protein</fullName>
    </submittedName>
</protein>
<gene>
    <name evidence="1" type="ORF">ODALV1_LOCUS3090</name>
</gene>
<accession>A0ABP1PS02</accession>
<evidence type="ECO:0000313" key="2">
    <source>
        <dbReference type="Proteomes" id="UP001642540"/>
    </source>
</evidence>
<keyword evidence="2" id="KW-1185">Reference proteome</keyword>
<evidence type="ECO:0000313" key="1">
    <source>
        <dbReference type="EMBL" id="CAL8075155.1"/>
    </source>
</evidence>